<dbReference type="AlphaFoldDB" id="A0A9I9EAT2"/>
<proteinExistence type="predicted"/>
<accession>A0A9I9EAT2</accession>
<protein>
    <submittedName>
        <fullName evidence="1">Uncharacterized protein</fullName>
    </submittedName>
</protein>
<dbReference type="EnsemblPlants" id="MELO3C031185.2.1">
    <property type="protein sequence ID" value="MELO3C031185.2.1"/>
    <property type="gene ID" value="MELO3C031185.2"/>
</dbReference>
<reference evidence="1" key="1">
    <citation type="submission" date="2023-03" db="UniProtKB">
        <authorList>
            <consortium name="EnsemblPlants"/>
        </authorList>
    </citation>
    <scope>IDENTIFICATION</scope>
</reference>
<name>A0A9I9EAT2_CUCME</name>
<sequence>MLWVDFKIRGEIFEERIKDKPKREAALVDLCYTQAESRLEIQHKLNLEREIQHKFSLERSNISSTLKEQDPNVSGKNCWTD</sequence>
<organism evidence="1">
    <name type="scientific">Cucumis melo</name>
    <name type="common">Muskmelon</name>
    <dbReference type="NCBI Taxonomy" id="3656"/>
    <lineage>
        <taxon>Eukaryota</taxon>
        <taxon>Viridiplantae</taxon>
        <taxon>Streptophyta</taxon>
        <taxon>Embryophyta</taxon>
        <taxon>Tracheophyta</taxon>
        <taxon>Spermatophyta</taxon>
        <taxon>Magnoliopsida</taxon>
        <taxon>eudicotyledons</taxon>
        <taxon>Gunneridae</taxon>
        <taxon>Pentapetalae</taxon>
        <taxon>rosids</taxon>
        <taxon>fabids</taxon>
        <taxon>Cucurbitales</taxon>
        <taxon>Cucurbitaceae</taxon>
        <taxon>Benincaseae</taxon>
        <taxon>Cucumis</taxon>
    </lineage>
</organism>
<dbReference type="Gramene" id="MELO3C031185.2.1">
    <property type="protein sequence ID" value="MELO3C031185.2.1"/>
    <property type="gene ID" value="MELO3C031185.2"/>
</dbReference>
<evidence type="ECO:0000313" key="1">
    <source>
        <dbReference type="EnsemblPlants" id="MELO3C031185.2.1"/>
    </source>
</evidence>